<name>A0ABW8KIF2_9GAMM</name>
<feature type="coiled-coil region" evidence="1">
    <location>
        <begin position="15"/>
        <end position="89"/>
    </location>
</feature>
<organism evidence="2 3">
    <name type="scientific">Dyella agri</name>
    <dbReference type="NCBI Taxonomy" id="1926869"/>
    <lineage>
        <taxon>Bacteria</taxon>
        <taxon>Pseudomonadati</taxon>
        <taxon>Pseudomonadota</taxon>
        <taxon>Gammaproteobacteria</taxon>
        <taxon>Lysobacterales</taxon>
        <taxon>Rhodanobacteraceae</taxon>
        <taxon>Dyella</taxon>
    </lineage>
</organism>
<proteinExistence type="predicted"/>
<reference evidence="2 3" key="1">
    <citation type="submission" date="2020-10" db="EMBL/GenBank/DDBJ databases">
        <title>Phylogeny of dyella-like bacteria.</title>
        <authorList>
            <person name="Fu J."/>
        </authorList>
    </citation>
    <scope>NUCLEOTIDE SEQUENCE [LARGE SCALE GENOMIC DNA]</scope>
    <source>
        <strain evidence="2 3">DKC-1</strain>
    </source>
</reference>
<evidence type="ECO:0000313" key="2">
    <source>
        <dbReference type="EMBL" id="MFK2931746.1"/>
    </source>
</evidence>
<keyword evidence="1" id="KW-0175">Coiled coil</keyword>
<protein>
    <submittedName>
        <fullName evidence="2">Uncharacterized protein</fullName>
    </submittedName>
</protein>
<evidence type="ECO:0000256" key="1">
    <source>
        <dbReference type="SAM" id="Coils"/>
    </source>
</evidence>
<dbReference type="RefSeq" id="WP_404540710.1">
    <property type="nucleotide sequence ID" value="NZ_JADIKL010000007.1"/>
</dbReference>
<keyword evidence="3" id="KW-1185">Reference proteome</keyword>
<gene>
    <name evidence="2" type="ORF">ISP14_13185</name>
</gene>
<comment type="caution">
    <text evidence="2">The sequence shown here is derived from an EMBL/GenBank/DDBJ whole genome shotgun (WGS) entry which is preliminary data.</text>
</comment>
<dbReference type="EMBL" id="JADIKL010000007">
    <property type="protein sequence ID" value="MFK2931746.1"/>
    <property type="molecule type" value="Genomic_DNA"/>
</dbReference>
<accession>A0ABW8KIF2</accession>
<evidence type="ECO:0000313" key="3">
    <source>
        <dbReference type="Proteomes" id="UP001620397"/>
    </source>
</evidence>
<dbReference type="Proteomes" id="UP001620397">
    <property type="component" value="Unassembled WGS sequence"/>
</dbReference>
<sequence>MATTEQHIEACRQQENDALTQCNTLQAQLDELLRTADPAHLSTIAKATSKLRAELHEAQNGLANARAISERLEADAATLRLELQDADTIEERKQAAQVVADLVGHAAHVERAAADLIAALMHLRNEGAKARVLVEGAAHALGLSPMVLEDWRQIVFTRAGGTGPEVGAAVAAILYAVAEVSGAQLGGHVAFNEFNRGAGTLASALTAGAEYVANRLGVQP</sequence>